<evidence type="ECO:0000313" key="2">
    <source>
        <dbReference type="Proteomes" id="UP001143910"/>
    </source>
</evidence>
<proteinExistence type="predicted"/>
<dbReference type="Proteomes" id="UP001143910">
    <property type="component" value="Unassembled WGS sequence"/>
</dbReference>
<comment type="caution">
    <text evidence="1">The sequence shown here is derived from an EMBL/GenBank/DDBJ whole genome shotgun (WGS) entry which is preliminary data.</text>
</comment>
<protein>
    <submittedName>
        <fullName evidence="1">Uncharacterized protein</fullName>
    </submittedName>
</protein>
<keyword evidence="2" id="KW-1185">Reference proteome</keyword>
<name>A0ACC1MXI2_9HYPO</name>
<dbReference type="EMBL" id="JANJQO010001357">
    <property type="protein sequence ID" value="KAJ2971359.1"/>
    <property type="molecule type" value="Genomic_DNA"/>
</dbReference>
<evidence type="ECO:0000313" key="1">
    <source>
        <dbReference type="EMBL" id="KAJ2971359.1"/>
    </source>
</evidence>
<accession>A0ACC1MXI2</accession>
<reference evidence="1" key="1">
    <citation type="submission" date="2022-08" db="EMBL/GenBank/DDBJ databases">
        <title>Genome Sequence of Lecanicillium fungicola.</title>
        <authorList>
            <person name="Buettner E."/>
        </authorList>
    </citation>
    <scope>NUCLEOTIDE SEQUENCE</scope>
    <source>
        <strain evidence="1">Babe33</strain>
    </source>
</reference>
<gene>
    <name evidence="1" type="ORF">NQ176_g7732</name>
</gene>
<sequence length="282" mass="30862">MPSFSRLVRFIADDDLTYYGDAILDDGETDISRARQALAIEGSIFGSHSVTDKKLNIRRLITPLAPADVGTVRCIGLNYGAHAKEAEMATPKYPLLFYKPRTALSGPSDDIAIPRMAQEGLSIDYECELVVVIGKKCRNISEANSLDYVLGYAVGNDVTHREWQLQWGEGQWSHGKGFDTWGPFGPGIASGTIIDPTNLEISTKVNGKVLQKSNTSDMLFSVRKIISLLSRGVTLMPGDVIFTGTPPGVGMYHSPPIWLRDGDIVQVNLEHIGSCTNKICFE</sequence>
<organism evidence="1 2">
    <name type="scientific">Zarea fungicola</name>
    <dbReference type="NCBI Taxonomy" id="93591"/>
    <lineage>
        <taxon>Eukaryota</taxon>
        <taxon>Fungi</taxon>
        <taxon>Dikarya</taxon>
        <taxon>Ascomycota</taxon>
        <taxon>Pezizomycotina</taxon>
        <taxon>Sordariomycetes</taxon>
        <taxon>Hypocreomycetidae</taxon>
        <taxon>Hypocreales</taxon>
        <taxon>Cordycipitaceae</taxon>
        <taxon>Zarea</taxon>
    </lineage>
</organism>